<dbReference type="PANTHER" id="PTHR43685">
    <property type="entry name" value="GLYCOSYLTRANSFERASE"/>
    <property type="match status" value="1"/>
</dbReference>
<evidence type="ECO:0000313" key="2">
    <source>
        <dbReference type="EMBL" id="CEA15290.1"/>
    </source>
</evidence>
<dbReference type="PATRIC" id="fig|1562970.3.peg.517"/>
<evidence type="ECO:0000313" key="3">
    <source>
        <dbReference type="Proteomes" id="UP000032417"/>
    </source>
</evidence>
<organism evidence="2 3">
    <name type="scientific">Fermentimonas caenicola</name>
    <dbReference type="NCBI Taxonomy" id="1562970"/>
    <lineage>
        <taxon>Bacteria</taxon>
        <taxon>Pseudomonadati</taxon>
        <taxon>Bacteroidota</taxon>
        <taxon>Bacteroidia</taxon>
        <taxon>Bacteroidales</taxon>
        <taxon>Dysgonomonadaceae</taxon>
        <taxon>Fermentimonas</taxon>
    </lineage>
</organism>
<dbReference type="Proteomes" id="UP000032417">
    <property type="component" value="Chromosome 1"/>
</dbReference>
<dbReference type="AlphaFoldDB" id="A0A098BXB6"/>
<gene>
    <name evidence="2" type="ORF">ING2E5B_0523</name>
</gene>
<dbReference type="EMBL" id="LN515532">
    <property type="protein sequence ID" value="CEA15290.1"/>
    <property type="molecule type" value="Genomic_DNA"/>
</dbReference>
<proteinExistence type="predicted"/>
<dbReference type="HOGENOM" id="CLU_025996_25_0_10"/>
<evidence type="ECO:0000259" key="1">
    <source>
        <dbReference type="Pfam" id="PF00535"/>
    </source>
</evidence>
<feature type="domain" description="Glycosyltransferase 2-like" evidence="1">
    <location>
        <begin position="3"/>
        <end position="159"/>
    </location>
</feature>
<dbReference type="STRING" id="1562970.ING2E5B_0523"/>
<dbReference type="InterPro" id="IPR001173">
    <property type="entry name" value="Glyco_trans_2-like"/>
</dbReference>
<dbReference type="Gene3D" id="3.90.550.10">
    <property type="entry name" value="Spore Coat Polysaccharide Biosynthesis Protein SpsA, Chain A"/>
    <property type="match status" value="1"/>
</dbReference>
<dbReference type="InterPro" id="IPR029044">
    <property type="entry name" value="Nucleotide-diphossugar_trans"/>
</dbReference>
<dbReference type="PANTHER" id="PTHR43685:SF2">
    <property type="entry name" value="GLYCOSYLTRANSFERASE 2-LIKE DOMAIN-CONTAINING PROTEIN"/>
    <property type="match status" value="1"/>
</dbReference>
<dbReference type="Pfam" id="PF00535">
    <property type="entry name" value="Glycos_transf_2"/>
    <property type="match status" value="1"/>
</dbReference>
<name>A0A098BXB6_9BACT</name>
<dbReference type="OrthoDB" id="6307329at2"/>
<dbReference type="SUPFAM" id="SSF53448">
    <property type="entry name" value="Nucleotide-diphospho-sugar transferases"/>
    <property type="match status" value="1"/>
</dbReference>
<accession>A0A098BXB6</accession>
<sequence>MFSVIIPLYNKELSISNTIQSVLDQTFQNFEIVIVNDGSTDNSVKEVEKFDDKRIRLIHQENKGVSAARNRGIEEAKYEWIAFLDGDDLWEKEHLEEYTIAIQSAPNLNWVCSGYTSKTKKKEIDHIYSKGGVLTNVFEDLINGLSIHTSTVCIKKKLFDKYPDLYFRVGMNNSEDREVWYKLCCIDKNPFYISKSLSIYDVAVEDSLTKQKVMTDKEHFLTLKDRIEEFEEFEKLYLTDKILFEDFISELNRFHLGGSYVRGIFKEEHKPHLSLAQYYLYKYTSFMPYNLRRIINKLYRVITIK</sequence>
<dbReference type="CDD" id="cd00761">
    <property type="entry name" value="Glyco_tranf_GTA_type"/>
    <property type="match status" value="1"/>
</dbReference>
<dbReference type="KEGG" id="pbt:ING2E5B_0523"/>
<keyword evidence="3" id="KW-1185">Reference proteome</keyword>
<dbReference type="InterPro" id="IPR050834">
    <property type="entry name" value="Glycosyltransf_2"/>
</dbReference>
<reference evidence="2 3" key="1">
    <citation type="submission" date="2014-08" db="EMBL/GenBank/DDBJ databases">
        <authorList>
            <person name="Wibberg D."/>
        </authorList>
    </citation>
    <scope>NUCLEOTIDE SEQUENCE [LARGE SCALE GENOMIC DNA]</scope>
    <source>
        <strain evidence="3">ING2-E5B</strain>
    </source>
</reference>
<protein>
    <recommendedName>
        <fullName evidence="1">Glycosyltransferase 2-like domain-containing protein</fullName>
    </recommendedName>
</protein>